<evidence type="ECO:0000313" key="3">
    <source>
        <dbReference type="RefSeq" id="XP_008778447.1"/>
    </source>
</evidence>
<dbReference type="KEGG" id="pda:103698235"/>
<accession>A0A8B7BJH6</accession>
<feature type="region of interest" description="Disordered" evidence="1">
    <location>
        <begin position="29"/>
        <end position="89"/>
    </location>
</feature>
<dbReference type="Proteomes" id="UP000228380">
    <property type="component" value="Chromosome 1"/>
</dbReference>
<reference evidence="3" key="2">
    <citation type="submission" date="2025-08" db="UniProtKB">
        <authorList>
            <consortium name="RefSeq"/>
        </authorList>
    </citation>
    <scope>IDENTIFICATION</scope>
    <source>
        <tissue evidence="3">Young leaves</tissue>
    </source>
</reference>
<sequence>MEAAQAREAFPPPVIGRAGSYTVFLTPLATPKPSEAPRYPVPNPGSDPSSSPRKAAPLPPKSPPSPPPLPPPPVQVPPLNFEKPRTRSSGSAFGSFWNAVAKVQDVHSSLDECLANWLGLDQSKYQWALNNYYENKGVVKESGKAKGLVNKHQVV</sequence>
<proteinExistence type="predicted"/>
<protein>
    <submittedName>
        <fullName evidence="3">Formin-like protein 2</fullName>
    </submittedName>
</protein>
<dbReference type="PANTHER" id="PTHR37376">
    <property type="entry name" value="EXPRESSED PROTEIN"/>
    <property type="match status" value="1"/>
</dbReference>
<feature type="compositionally biased region" description="Pro residues" evidence="1">
    <location>
        <begin position="57"/>
        <end position="76"/>
    </location>
</feature>
<dbReference type="RefSeq" id="XP_008778447.1">
    <property type="nucleotide sequence ID" value="XM_008780225.4"/>
</dbReference>
<reference evidence="2" key="1">
    <citation type="journal article" date="2019" name="Nat. Commun.">
        <title>Genome-wide association mapping of date palm fruit traits.</title>
        <authorList>
            <person name="Hazzouri K.M."/>
            <person name="Gros-Balthazard M."/>
            <person name="Flowers J.M."/>
            <person name="Copetti D."/>
            <person name="Lemansour A."/>
            <person name="Lebrun M."/>
            <person name="Masmoudi K."/>
            <person name="Ferrand S."/>
            <person name="Dhar M.I."/>
            <person name="Fresquez Z.A."/>
            <person name="Rosas U."/>
            <person name="Zhang J."/>
            <person name="Talag J."/>
            <person name="Lee S."/>
            <person name="Kudrna D."/>
            <person name="Powell R.F."/>
            <person name="Leitch I.J."/>
            <person name="Krueger R.R."/>
            <person name="Wing R.A."/>
            <person name="Amiri K.M.A."/>
            <person name="Purugganan M.D."/>
        </authorList>
    </citation>
    <scope>NUCLEOTIDE SEQUENCE [LARGE SCALE GENOMIC DNA]</scope>
    <source>
        <strain evidence="2">cv. Khalas</strain>
    </source>
</reference>
<evidence type="ECO:0000313" key="2">
    <source>
        <dbReference type="Proteomes" id="UP000228380"/>
    </source>
</evidence>
<dbReference type="PANTHER" id="PTHR37376:SF1">
    <property type="entry name" value="EXPRESSED PROTEIN"/>
    <property type="match status" value="1"/>
</dbReference>
<keyword evidence="2" id="KW-1185">Reference proteome</keyword>
<name>A0A8B7BJH6_PHODC</name>
<evidence type="ECO:0000256" key="1">
    <source>
        <dbReference type="SAM" id="MobiDB-lite"/>
    </source>
</evidence>
<organism evidence="2 3">
    <name type="scientific">Phoenix dactylifera</name>
    <name type="common">Date palm</name>
    <dbReference type="NCBI Taxonomy" id="42345"/>
    <lineage>
        <taxon>Eukaryota</taxon>
        <taxon>Viridiplantae</taxon>
        <taxon>Streptophyta</taxon>
        <taxon>Embryophyta</taxon>
        <taxon>Tracheophyta</taxon>
        <taxon>Spermatophyta</taxon>
        <taxon>Magnoliopsida</taxon>
        <taxon>Liliopsida</taxon>
        <taxon>Arecaceae</taxon>
        <taxon>Coryphoideae</taxon>
        <taxon>Phoeniceae</taxon>
        <taxon>Phoenix</taxon>
    </lineage>
</organism>
<dbReference type="AlphaFoldDB" id="A0A8B7BJH6"/>
<gene>
    <name evidence="3" type="primary">LOC103698235</name>
</gene>
<dbReference type="OrthoDB" id="45963at2759"/>
<dbReference type="GeneID" id="103698235"/>